<dbReference type="OrthoDB" id="429950at2759"/>
<evidence type="ECO:0000256" key="9">
    <source>
        <dbReference type="ARBA" id="ARBA00022676"/>
    </source>
</evidence>
<dbReference type="SUPFAM" id="SSF47587">
    <property type="entry name" value="Domain of poly(ADP-ribose) polymerase"/>
    <property type="match status" value="1"/>
</dbReference>
<dbReference type="GO" id="GO:0005694">
    <property type="term" value="C:chromosome"/>
    <property type="evidence" value="ECO:0007669"/>
    <property type="project" value="UniProtKB-SubCell"/>
</dbReference>
<evidence type="ECO:0000256" key="27">
    <source>
        <dbReference type="ARBA" id="ARBA00048241"/>
    </source>
</evidence>
<feature type="domain" description="PARP-type" evidence="31">
    <location>
        <begin position="104"/>
        <end position="191"/>
    </location>
</feature>
<dbReference type="Gene3D" id="1.10.20.130">
    <property type="match status" value="1"/>
</dbReference>
<dbReference type="Gene3D" id="1.20.142.10">
    <property type="entry name" value="Poly(ADP-ribose) polymerase, regulatory domain"/>
    <property type="match status" value="1"/>
</dbReference>
<dbReference type="STRING" id="10228.B3RJW1"/>
<dbReference type="GO" id="GO:0140808">
    <property type="term" value="F:NAD+-protein-tyrosine ADP-ribosyltransferase activity"/>
    <property type="evidence" value="ECO:0007669"/>
    <property type="project" value="RHEA"/>
</dbReference>
<keyword evidence="19 30" id="KW-0520">NAD</keyword>
<dbReference type="Pfam" id="PF00644">
    <property type="entry name" value="PARP"/>
    <property type="match status" value="1"/>
</dbReference>
<dbReference type="GO" id="GO:0140815">
    <property type="term" value="F:NAD+-protein-histidine ADP-ribosyltransferase activity"/>
    <property type="evidence" value="ECO:0007669"/>
    <property type="project" value="RHEA"/>
</dbReference>
<evidence type="ECO:0000259" key="33">
    <source>
        <dbReference type="PROSITE" id="PS51059"/>
    </source>
</evidence>
<evidence type="ECO:0000256" key="4">
    <source>
        <dbReference type="ARBA" id="ARBA00022454"/>
    </source>
</evidence>
<evidence type="ECO:0000313" key="37">
    <source>
        <dbReference type="Proteomes" id="UP000009022"/>
    </source>
</evidence>
<keyword evidence="22" id="KW-0539">Nucleus</keyword>
<dbReference type="InterPro" id="IPR036957">
    <property type="entry name" value="Znf_PARP_sf"/>
</dbReference>
<evidence type="ECO:0000256" key="10">
    <source>
        <dbReference type="ARBA" id="ARBA00022679"/>
    </source>
</evidence>
<evidence type="ECO:0000256" key="18">
    <source>
        <dbReference type="ARBA" id="ARBA00023015"/>
    </source>
</evidence>
<keyword evidence="5" id="KW-0963">Cytoplasm</keyword>
<keyword evidence="20" id="KW-0238">DNA-binding</keyword>
<dbReference type="SMART" id="SM00292">
    <property type="entry name" value="BRCT"/>
    <property type="match status" value="1"/>
</dbReference>
<keyword evidence="37" id="KW-1185">Reference proteome</keyword>
<dbReference type="Pfam" id="PF08063">
    <property type="entry name" value="Zn_ribbon_PADR1"/>
    <property type="match status" value="1"/>
</dbReference>
<keyword evidence="12" id="KW-0479">Metal-binding</keyword>
<dbReference type="SMART" id="SM01336">
    <property type="entry name" value="zf-PARP"/>
    <property type="match status" value="2"/>
</dbReference>
<dbReference type="InterPro" id="IPR036930">
    <property type="entry name" value="WGR_dom_sf"/>
</dbReference>
<dbReference type="PROSITE" id="PS50064">
    <property type="entry name" value="ZF_PARP_2"/>
    <property type="match status" value="2"/>
</dbReference>
<evidence type="ECO:0000256" key="26">
    <source>
        <dbReference type="ARBA" id="ARBA00033987"/>
    </source>
</evidence>
<comment type="catalytic activity">
    <reaction evidence="24">
        <text>L-aspartyl-[protein] + NAD(+) = 4-O-(ADP-D-ribosyl)-L-aspartyl-[protein] + nicotinamide</text>
        <dbReference type="Rhea" id="RHEA:54424"/>
        <dbReference type="Rhea" id="RHEA-COMP:9867"/>
        <dbReference type="Rhea" id="RHEA-COMP:13832"/>
        <dbReference type="ChEBI" id="CHEBI:17154"/>
        <dbReference type="ChEBI" id="CHEBI:29961"/>
        <dbReference type="ChEBI" id="CHEBI:57540"/>
        <dbReference type="ChEBI" id="CHEBI:138102"/>
    </reaction>
    <physiologicalReaction direction="left-to-right" evidence="24">
        <dbReference type="Rhea" id="RHEA:54425"/>
    </physiologicalReaction>
</comment>
<evidence type="ECO:0000259" key="32">
    <source>
        <dbReference type="PROSITE" id="PS50172"/>
    </source>
</evidence>
<dbReference type="GO" id="GO:0140807">
    <property type="term" value="F:NAD+-protein-glutamate ADP-ribosyltransferase activity"/>
    <property type="evidence" value="ECO:0007669"/>
    <property type="project" value="RHEA"/>
</dbReference>
<evidence type="ECO:0000256" key="3">
    <source>
        <dbReference type="ARBA" id="ARBA00004604"/>
    </source>
</evidence>
<evidence type="ECO:0000256" key="30">
    <source>
        <dbReference type="RuleBase" id="RU362114"/>
    </source>
</evidence>
<evidence type="ECO:0000256" key="28">
    <source>
        <dbReference type="ARBA" id="ARBA00048339"/>
    </source>
</evidence>
<dbReference type="GO" id="GO:0008270">
    <property type="term" value="F:zinc ion binding"/>
    <property type="evidence" value="ECO:0007669"/>
    <property type="project" value="UniProtKB-KW"/>
</dbReference>
<name>B3RJW1_TRIAD</name>
<dbReference type="AlphaFoldDB" id="B3RJW1"/>
<dbReference type="PROSITE" id="PS51059">
    <property type="entry name" value="PARP_CATALYTIC"/>
    <property type="match status" value="1"/>
</dbReference>
<dbReference type="EC" id="2.4.2.-" evidence="30"/>
<dbReference type="GO" id="GO:0003677">
    <property type="term" value="F:DNA binding"/>
    <property type="evidence" value="ECO:0007669"/>
    <property type="project" value="UniProtKB-KW"/>
</dbReference>
<feature type="domain" description="PARP alpha-helical" evidence="34">
    <location>
        <begin position="597"/>
        <end position="714"/>
    </location>
</feature>
<dbReference type="GO" id="GO:0016779">
    <property type="term" value="F:nucleotidyltransferase activity"/>
    <property type="evidence" value="ECO:0007669"/>
    <property type="project" value="UniProtKB-KW"/>
</dbReference>
<gene>
    <name evidence="36" type="ORF">TRIADDRAFT_52697</name>
</gene>
<dbReference type="InterPro" id="IPR004102">
    <property type="entry name" value="Poly(ADP-ribose)pol_reg_dom"/>
</dbReference>
<dbReference type="GO" id="GO:0140805">
    <property type="term" value="F:NAD+-protein-serine ADP-ribosyltransferase activity"/>
    <property type="evidence" value="ECO:0007669"/>
    <property type="project" value="RHEA"/>
</dbReference>
<evidence type="ECO:0000313" key="36">
    <source>
        <dbReference type="EMBL" id="EDV29130.1"/>
    </source>
</evidence>
<sequence length="873" mass="100854">MTESEFSVKAQYSKSNRSICKICHKKIGKGSLRLALSDMTLVWNHCGCFFKKYTLPNVEEIDGFATLRLEDQEKIRKYIAADIENAASEYVEETEHLDQDQDDLLISYVQKDCEKCTKCQQDIHQGELYVGRTSYKPQNGSMSTPSNTTDFYHPQCFRSACNTLKIENSIESIKGFYNLNKIDQSKLAELLRSDVSIRKLFIDIYFNTCQHRGVTNGKDKRKQDTDDDQVSKKPKVDKEIYKRMTLKEQTELLWNIYDNLRRECTREVMEKMLLFNKQYAPVDETTLYRCCVDGMAFGALKCCPVCTEGQLYFDYKIQCYTCLRAGDDSSCQYTTQKPERIPWKIPEERYIQSSFLKDIIKKKPLANFHFAIIGNSNQNQMKKEIEEFGGKIDEKISRNTDLCISSHVEMIRNKDKVQQAQALNLPVVNESFITAVTNGDLKNVAMKHNIASWTDGKGINIKRDASGLDDGYHIIADANGNIYSTVLEAKHDTSDICSFYKIQALERHDSLICCLIVITNIKHQLNDKIDVIVEDGYSKEEVKMAFDEKYFELTGNRFETSVNFKKKAGKMYPLDTTNIYAKDQEIQKYNQIIKTKSNKLESNVTKLMKLIFDIKLMKNAIIDFKIDVDKNSIGDLTKQRIEDASQWLDTLETMVLEKEKKREIKKAKNEFTNLIALDLDLSSNFYHDNVNIIRATKYDLEDLLDIVFTYNLMKQVVYVMKDPLHMLYKSLKTDIEPLQHESNTFKIIRKYAENSRNHPYSNYFKLKIEEVFKINRHDDDEKFQSHSSYSNRMLLWHGSRTVNSASLLSRGMRFYPPKTSSKRSYMYGKGVYLTGIGDVAPDPSGNHVLENGIIVPLGEIKGVETGTKCNEYP</sequence>
<keyword evidence="11" id="KW-0548">Nucleotidyltransferase</keyword>
<keyword evidence="4" id="KW-0158">Chromosome</keyword>
<dbReference type="eggNOG" id="KOG1037">
    <property type="taxonomic scope" value="Eukaryota"/>
</dbReference>
<dbReference type="SMART" id="SM01335">
    <property type="entry name" value="PADR1"/>
    <property type="match status" value="1"/>
</dbReference>
<dbReference type="GO" id="GO:0005730">
    <property type="term" value="C:nucleolus"/>
    <property type="evidence" value="ECO:0000318"/>
    <property type="project" value="GO_Central"/>
</dbReference>
<evidence type="ECO:0000256" key="24">
    <source>
        <dbReference type="ARBA" id="ARBA00024164"/>
    </source>
</evidence>
<keyword evidence="17" id="KW-0391">Immunity</keyword>
<evidence type="ECO:0000256" key="7">
    <source>
        <dbReference type="ARBA" id="ARBA00022533"/>
    </source>
</evidence>
<feature type="domain" description="BRCT" evidence="32">
    <location>
        <begin position="360"/>
        <end position="433"/>
    </location>
</feature>
<evidence type="ECO:0000256" key="21">
    <source>
        <dbReference type="ARBA" id="ARBA00023163"/>
    </source>
</evidence>
<keyword evidence="10 30" id="KW-0808">Transferase</keyword>
<organism evidence="36 37">
    <name type="scientific">Trichoplax adhaerens</name>
    <name type="common">Trichoplax reptans</name>
    <dbReference type="NCBI Taxonomy" id="10228"/>
    <lineage>
        <taxon>Eukaryota</taxon>
        <taxon>Metazoa</taxon>
        <taxon>Placozoa</taxon>
        <taxon>Uniplacotomia</taxon>
        <taxon>Trichoplacea</taxon>
        <taxon>Trichoplacidae</taxon>
        <taxon>Trichoplax</taxon>
    </lineage>
</organism>
<dbReference type="InterPro" id="IPR012982">
    <property type="entry name" value="PARP1-like_PADR1_Zn_ribbon"/>
</dbReference>
<keyword evidence="6" id="KW-1017">Isopeptide bond</keyword>
<evidence type="ECO:0000256" key="2">
    <source>
        <dbReference type="ARBA" id="ARBA00004514"/>
    </source>
</evidence>
<comment type="subcellular location">
    <subcellularLocation>
        <location evidence="1">Chromosome</location>
    </subcellularLocation>
    <subcellularLocation>
        <location evidence="2">Cytoplasm</location>
        <location evidence="2">Cytosol</location>
    </subcellularLocation>
    <subcellularLocation>
        <location evidence="3">Nucleus</location>
        <location evidence="3">Nucleolus</location>
    </subcellularLocation>
</comment>
<dbReference type="Pfam" id="PF00645">
    <property type="entry name" value="zf-PARP"/>
    <property type="match status" value="1"/>
</dbReference>
<evidence type="ECO:0000256" key="5">
    <source>
        <dbReference type="ARBA" id="ARBA00022490"/>
    </source>
</evidence>
<dbReference type="Gene3D" id="2.20.25.630">
    <property type="match status" value="1"/>
</dbReference>
<dbReference type="GO" id="GO:0003950">
    <property type="term" value="F:NAD+ poly-ADP-ribosyltransferase activity"/>
    <property type="evidence" value="ECO:0000318"/>
    <property type="project" value="GO_Central"/>
</dbReference>
<evidence type="ECO:0000256" key="17">
    <source>
        <dbReference type="ARBA" id="ARBA00022859"/>
    </source>
</evidence>
<dbReference type="InterPro" id="IPR036616">
    <property type="entry name" value="Poly(ADP-ribose)pol_reg_dom_sf"/>
</dbReference>
<dbReference type="Gene3D" id="3.90.228.10">
    <property type="match status" value="1"/>
</dbReference>
<dbReference type="GO" id="GO:0006302">
    <property type="term" value="P:double-strand break repair"/>
    <property type="evidence" value="ECO:0000318"/>
    <property type="project" value="GO_Central"/>
</dbReference>
<feature type="domain" description="WGR" evidence="35">
    <location>
        <begin position="471"/>
        <end position="571"/>
    </location>
</feature>
<dbReference type="OMA" id="TRPFIFR"/>
<dbReference type="Proteomes" id="UP000009022">
    <property type="component" value="Unassembled WGS sequence"/>
</dbReference>
<keyword evidence="21" id="KW-0804">Transcription</keyword>
<evidence type="ECO:0000256" key="14">
    <source>
        <dbReference type="ARBA" id="ARBA00022765"/>
    </source>
</evidence>
<dbReference type="InterPro" id="IPR012317">
    <property type="entry name" value="Poly(ADP-ribose)pol_cat_dom"/>
</dbReference>
<dbReference type="Gene3D" id="3.40.50.10190">
    <property type="entry name" value="BRCT domain"/>
    <property type="match status" value="1"/>
</dbReference>
<comment type="catalytic activity">
    <reaction evidence="29">
        <text>L-seryl-[protein] + NAD(+) = O-(ADP-D-ribosyl)-L-seryl-[protein] + nicotinamide + H(+)</text>
        <dbReference type="Rhea" id="RHEA:58232"/>
        <dbReference type="Rhea" id="RHEA-COMP:9863"/>
        <dbReference type="Rhea" id="RHEA-COMP:15091"/>
        <dbReference type="ChEBI" id="CHEBI:15378"/>
        <dbReference type="ChEBI" id="CHEBI:17154"/>
        <dbReference type="ChEBI" id="CHEBI:29999"/>
        <dbReference type="ChEBI" id="CHEBI:57540"/>
        <dbReference type="ChEBI" id="CHEBI:142556"/>
    </reaction>
    <physiologicalReaction direction="left-to-right" evidence="29">
        <dbReference type="Rhea" id="RHEA:58233"/>
    </physiologicalReaction>
</comment>
<dbReference type="PhylomeDB" id="B3RJW1"/>
<dbReference type="GeneID" id="6750270"/>
<evidence type="ECO:0000259" key="35">
    <source>
        <dbReference type="PROSITE" id="PS51977"/>
    </source>
</evidence>
<evidence type="ECO:0000256" key="15">
    <source>
        <dbReference type="ARBA" id="ARBA00022771"/>
    </source>
</evidence>
<dbReference type="SUPFAM" id="SSF57716">
    <property type="entry name" value="Glucocorticoid receptor-like (DNA-binding domain)"/>
    <property type="match status" value="2"/>
</dbReference>
<dbReference type="PROSITE" id="PS50172">
    <property type="entry name" value="BRCT"/>
    <property type="match status" value="1"/>
</dbReference>
<dbReference type="Pfam" id="PF02877">
    <property type="entry name" value="PARP_reg"/>
    <property type="match status" value="1"/>
</dbReference>
<evidence type="ECO:0000259" key="31">
    <source>
        <dbReference type="PROSITE" id="PS50064"/>
    </source>
</evidence>
<evidence type="ECO:0000256" key="19">
    <source>
        <dbReference type="ARBA" id="ARBA00023027"/>
    </source>
</evidence>
<dbReference type="SUPFAM" id="SSF56399">
    <property type="entry name" value="ADP-ribosylation"/>
    <property type="match status" value="1"/>
</dbReference>
<dbReference type="HOGENOM" id="CLU_371475_0_0_1"/>
<evidence type="ECO:0000256" key="1">
    <source>
        <dbReference type="ARBA" id="ARBA00004286"/>
    </source>
</evidence>
<dbReference type="RefSeq" id="XP_002108332.1">
    <property type="nucleotide sequence ID" value="XM_002108296.1"/>
</dbReference>
<comment type="catalytic activity">
    <reaction evidence="23">
        <text>L-glutamyl-[protein] + NAD(+) = 5-O-(ADP-D-ribosyl)-L-glutamyl-[protein] + nicotinamide</text>
        <dbReference type="Rhea" id="RHEA:58224"/>
        <dbReference type="Rhea" id="RHEA-COMP:10208"/>
        <dbReference type="Rhea" id="RHEA-COMP:15089"/>
        <dbReference type="ChEBI" id="CHEBI:17154"/>
        <dbReference type="ChEBI" id="CHEBI:29973"/>
        <dbReference type="ChEBI" id="CHEBI:57540"/>
        <dbReference type="ChEBI" id="CHEBI:142540"/>
    </reaction>
    <physiologicalReaction direction="left-to-right" evidence="23">
        <dbReference type="Rhea" id="RHEA:58225"/>
    </physiologicalReaction>
</comment>
<feature type="domain" description="PARP catalytic" evidence="33">
    <location>
        <begin position="722"/>
        <end position="873"/>
    </location>
</feature>
<dbReference type="SUPFAM" id="SSF142921">
    <property type="entry name" value="WGR domain-like"/>
    <property type="match status" value="1"/>
</dbReference>
<evidence type="ECO:0000256" key="23">
    <source>
        <dbReference type="ARBA" id="ARBA00024159"/>
    </source>
</evidence>
<keyword evidence="9 30" id="KW-0328">Glycosyltransferase</keyword>
<dbReference type="PROSITE" id="PS51060">
    <property type="entry name" value="PARP_ALPHA_HD"/>
    <property type="match status" value="1"/>
</dbReference>
<dbReference type="SUPFAM" id="SSF52113">
    <property type="entry name" value="BRCT domain"/>
    <property type="match status" value="1"/>
</dbReference>
<dbReference type="PANTHER" id="PTHR10459:SF112">
    <property type="entry name" value="POLY [ADP-RIBOSE] POLYMERASE 1"/>
    <property type="match status" value="1"/>
</dbReference>
<dbReference type="InParanoid" id="B3RJW1"/>
<dbReference type="GO" id="GO:0005829">
    <property type="term" value="C:cytosol"/>
    <property type="evidence" value="ECO:0007669"/>
    <property type="project" value="UniProtKB-SubCell"/>
</dbReference>
<evidence type="ECO:0000256" key="16">
    <source>
        <dbReference type="ARBA" id="ARBA00022833"/>
    </source>
</evidence>
<protein>
    <recommendedName>
        <fullName evidence="30">Poly [ADP-ribose] polymerase</fullName>
        <shortName evidence="30">PARP</shortName>
        <ecNumber evidence="30">2.4.2.-</ecNumber>
    </recommendedName>
</protein>
<dbReference type="Pfam" id="PF21728">
    <property type="entry name" value="PADR1_N"/>
    <property type="match status" value="1"/>
</dbReference>
<dbReference type="PROSITE" id="PS51977">
    <property type="entry name" value="WGR"/>
    <property type="match status" value="1"/>
</dbReference>
<evidence type="ECO:0000256" key="13">
    <source>
        <dbReference type="ARBA" id="ARBA00022737"/>
    </source>
</evidence>
<comment type="catalytic activity">
    <reaction evidence="27">
        <text>L-histidyl-[protein] + NAD(+) = N(tele)-(ADP-D-ribosyl)-L-histidyl-[protein] + nicotinamide + H(+)</text>
        <dbReference type="Rhea" id="RHEA:72071"/>
        <dbReference type="Rhea" id="RHEA-COMP:9745"/>
        <dbReference type="Rhea" id="RHEA-COMP:18085"/>
        <dbReference type="ChEBI" id="CHEBI:15378"/>
        <dbReference type="ChEBI" id="CHEBI:17154"/>
        <dbReference type="ChEBI" id="CHEBI:29979"/>
        <dbReference type="ChEBI" id="CHEBI:57540"/>
        <dbReference type="ChEBI" id="CHEBI:191398"/>
    </reaction>
    <physiologicalReaction direction="left-to-right" evidence="27">
        <dbReference type="Rhea" id="RHEA:72072"/>
    </physiologicalReaction>
</comment>
<dbReference type="Gene3D" id="3.30.1740.10">
    <property type="entry name" value="Zinc finger, PARP-type"/>
    <property type="match status" value="2"/>
</dbReference>
<dbReference type="InterPro" id="IPR049296">
    <property type="entry name" value="PARP1-like_PADR1_N"/>
</dbReference>
<dbReference type="KEGG" id="tad:TRIADDRAFT_52697"/>
<dbReference type="InterPro" id="IPR001357">
    <property type="entry name" value="BRCT_dom"/>
</dbReference>
<dbReference type="InterPro" id="IPR001510">
    <property type="entry name" value="Znf_PARP"/>
</dbReference>
<feature type="domain" description="PARP-type" evidence="31">
    <location>
        <begin position="8"/>
        <end position="81"/>
    </location>
</feature>
<keyword evidence="16" id="KW-0862">Zinc</keyword>
<evidence type="ECO:0000256" key="6">
    <source>
        <dbReference type="ARBA" id="ARBA00022499"/>
    </source>
</evidence>
<dbReference type="InterPro" id="IPR036420">
    <property type="entry name" value="BRCT_dom_sf"/>
</dbReference>
<dbReference type="PROSITE" id="PS52007">
    <property type="entry name" value="PADR1"/>
    <property type="match status" value="1"/>
</dbReference>
<comment type="catalytic activity">
    <reaction evidence="28">
        <text>L-tyrosyl-[protein] + NAD(+) = O-(ADP-D-ribosyl)-L-tyrosyl-[protein] + nicotinamide + H(+)</text>
        <dbReference type="Rhea" id="RHEA:58236"/>
        <dbReference type="Rhea" id="RHEA-COMP:10136"/>
        <dbReference type="Rhea" id="RHEA-COMP:15092"/>
        <dbReference type="ChEBI" id="CHEBI:15378"/>
        <dbReference type="ChEBI" id="CHEBI:17154"/>
        <dbReference type="ChEBI" id="CHEBI:46858"/>
        <dbReference type="ChEBI" id="CHEBI:57540"/>
        <dbReference type="ChEBI" id="CHEBI:142557"/>
    </reaction>
    <physiologicalReaction direction="left-to-right" evidence="28">
        <dbReference type="Rhea" id="RHEA:58237"/>
    </physiologicalReaction>
</comment>
<proteinExistence type="inferred from homology"/>
<evidence type="ECO:0000256" key="29">
    <source>
        <dbReference type="ARBA" id="ARBA00048575"/>
    </source>
</evidence>
<evidence type="ECO:0000256" key="12">
    <source>
        <dbReference type="ARBA" id="ARBA00022723"/>
    </source>
</evidence>
<evidence type="ECO:0000256" key="25">
    <source>
        <dbReference type="ARBA" id="ARBA00024347"/>
    </source>
</evidence>
<keyword evidence="7" id="KW-0021">Allosteric enzyme</keyword>
<evidence type="ECO:0000259" key="34">
    <source>
        <dbReference type="PROSITE" id="PS51060"/>
    </source>
</evidence>
<accession>B3RJW1</accession>
<dbReference type="InterPro" id="IPR008893">
    <property type="entry name" value="WGR_domain"/>
</dbReference>
<evidence type="ECO:0000256" key="20">
    <source>
        <dbReference type="ARBA" id="ARBA00023125"/>
    </source>
</evidence>
<keyword evidence="15" id="KW-0863">Zinc-finger</keyword>
<dbReference type="PANTHER" id="PTHR10459">
    <property type="entry name" value="DNA LIGASE"/>
    <property type="match status" value="1"/>
</dbReference>
<evidence type="ECO:0000256" key="8">
    <source>
        <dbReference type="ARBA" id="ARBA00022588"/>
    </source>
</evidence>
<dbReference type="Pfam" id="PF00533">
    <property type="entry name" value="BRCT"/>
    <property type="match status" value="1"/>
</dbReference>
<dbReference type="InterPro" id="IPR050800">
    <property type="entry name" value="ARTD/PARP"/>
</dbReference>
<comment type="catalytic activity">
    <reaction evidence="26">
        <text>NAD(+) + (ADP-D-ribosyl)n-acceptor = nicotinamide + (ADP-D-ribosyl)n+1-acceptor + H(+).</text>
        <dbReference type="EC" id="2.4.2.30"/>
    </reaction>
</comment>
<dbReference type="EMBL" id="DS985241">
    <property type="protein sequence ID" value="EDV29130.1"/>
    <property type="molecule type" value="Genomic_DNA"/>
</dbReference>
<dbReference type="GO" id="GO:0045087">
    <property type="term" value="P:innate immune response"/>
    <property type="evidence" value="ECO:0007669"/>
    <property type="project" value="UniProtKB-KW"/>
</dbReference>
<dbReference type="CTD" id="6750270"/>
<keyword evidence="13" id="KW-0677">Repeat</keyword>
<keyword evidence="8" id="KW-0399">Innate immunity</keyword>
<dbReference type="CDD" id="cd08001">
    <property type="entry name" value="WGR_PARP1_like"/>
    <property type="match status" value="1"/>
</dbReference>
<reference evidence="36 37" key="1">
    <citation type="journal article" date="2008" name="Nature">
        <title>The Trichoplax genome and the nature of placozoans.</title>
        <authorList>
            <person name="Srivastava M."/>
            <person name="Begovic E."/>
            <person name="Chapman J."/>
            <person name="Putnam N.H."/>
            <person name="Hellsten U."/>
            <person name="Kawashima T."/>
            <person name="Kuo A."/>
            <person name="Mitros T."/>
            <person name="Salamov A."/>
            <person name="Carpenter M.L."/>
            <person name="Signorovitch A.Y."/>
            <person name="Moreno M.A."/>
            <person name="Kamm K."/>
            <person name="Grimwood J."/>
            <person name="Schmutz J."/>
            <person name="Shapiro H."/>
            <person name="Grigoriev I.V."/>
            <person name="Buss L.W."/>
            <person name="Schierwater B."/>
            <person name="Dellaporta S.L."/>
            <person name="Rokhsar D.S."/>
        </authorList>
    </citation>
    <scope>NUCLEOTIDE SEQUENCE [LARGE SCALE GENOMIC DNA]</scope>
    <source>
        <strain evidence="36 37">Grell-BS-1999</strain>
    </source>
</reference>
<keyword evidence="18" id="KW-0805">Transcription regulation</keyword>
<dbReference type="GO" id="GO:0140806">
    <property type="term" value="F:NAD+-protein-aspartate ADP-ribosyltransferase activity"/>
    <property type="evidence" value="ECO:0007669"/>
    <property type="project" value="RHEA"/>
</dbReference>
<dbReference type="FunFam" id="3.40.50.10190:FF:000051">
    <property type="entry name" value="Poly [ADP-ribose] polymerase"/>
    <property type="match status" value="1"/>
</dbReference>
<evidence type="ECO:0000256" key="22">
    <source>
        <dbReference type="ARBA" id="ARBA00023242"/>
    </source>
</evidence>
<evidence type="ECO:0000256" key="11">
    <source>
        <dbReference type="ARBA" id="ARBA00022695"/>
    </source>
</evidence>
<comment type="similarity">
    <text evidence="25">Belongs to the ARTD/PARP family.</text>
</comment>
<keyword evidence="14" id="KW-0013">ADP-ribosylation</keyword>
<dbReference type="CDD" id="cd17747">
    <property type="entry name" value="BRCT_PARP1"/>
    <property type="match status" value="1"/>
</dbReference>
<dbReference type="InterPro" id="IPR038650">
    <property type="entry name" value="PADR1_C_dom_sf"/>
</dbReference>